<dbReference type="PANTHER" id="PTHR21666">
    <property type="entry name" value="PEPTIDASE-RELATED"/>
    <property type="match status" value="1"/>
</dbReference>
<feature type="transmembrane region" description="Helical" evidence="2">
    <location>
        <begin position="12"/>
        <end position="36"/>
    </location>
</feature>
<feature type="region of interest" description="Disordered" evidence="1">
    <location>
        <begin position="199"/>
        <end position="222"/>
    </location>
</feature>
<dbReference type="SUPFAM" id="SSF51261">
    <property type="entry name" value="Duplicated hybrid motif"/>
    <property type="match status" value="1"/>
</dbReference>
<dbReference type="Pfam" id="PF01551">
    <property type="entry name" value="Peptidase_M23"/>
    <property type="match status" value="1"/>
</dbReference>
<sequence length="357" mass="36719">MAESSNSSSGCLIGIALVPLLILGGCLAPIVLLGVVASGGNAASCGGPSGPGVTVDIDGLPSGSVAGYSGEQLRNAALVMNAGEALGLGVRDQTIGVMTAMGESSLRVIDYGDDAGPDSRGLFQQRDNGAWGSYEDRMDPTTSATNFFRAMMDIPNRDELEPTIVAHRTQRNADPNHYTRFWDAAVQVVRALAGVEVPDVQPGTGQSSCTGVPTETGTVNPEGWALPARGPITSMPGARNAPTVGASTSHKGVDIGSPCDSPIWAVQDGTVIDAGPASGFGHWVRIDHGEGLTSVYGHMYANGLLVKVGDRVEGGDQIARIGSDGASTGCHLHLEIRRGAQVLNPVHFLSQVGVELG</sequence>
<keyword evidence="2" id="KW-0472">Membrane</keyword>
<evidence type="ECO:0000259" key="3">
    <source>
        <dbReference type="Pfam" id="PF01551"/>
    </source>
</evidence>
<dbReference type="InterPro" id="IPR016047">
    <property type="entry name" value="M23ase_b-sheet_dom"/>
</dbReference>
<dbReference type="Gene3D" id="2.70.70.10">
    <property type="entry name" value="Glucose Permease (Domain IIA)"/>
    <property type="match status" value="1"/>
</dbReference>
<evidence type="ECO:0000313" key="5">
    <source>
        <dbReference type="Proteomes" id="UP001596540"/>
    </source>
</evidence>
<evidence type="ECO:0000256" key="2">
    <source>
        <dbReference type="SAM" id="Phobius"/>
    </source>
</evidence>
<comment type="caution">
    <text evidence="4">The sequence shown here is derived from an EMBL/GenBank/DDBJ whole genome shotgun (WGS) entry which is preliminary data.</text>
</comment>
<reference evidence="5" key="1">
    <citation type="journal article" date="2019" name="Int. J. Syst. Evol. Microbiol.">
        <title>The Global Catalogue of Microorganisms (GCM) 10K type strain sequencing project: providing services to taxonomists for standard genome sequencing and annotation.</title>
        <authorList>
            <consortium name="The Broad Institute Genomics Platform"/>
            <consortium name="The Broad Institute Genome Sequencing Center for Infectious Disease"/>
            <person name="Wu L."/>
            <person name="Ma J."/>
        </authorList>
    </citation>
    <scope>NUCLEOTIDE SEQUENCE [LARGE SCALE GENOMIC DNA]</scope>
    <source>
        <strain evidence="5">CGMCC 4.7382</strain>
    </source>
</reference>
<proteinExistence type="predicted"/>
<protein>
    <submittedName>
        <fullName evidence="4">M23 family metallopeptidase</fullName>
        <ecNumber evidence="4">3.4.24.-</ecNumber>
    </submittedName>
</protein>
<dbReference type="EC" id="3.4.24.-" evidence="4"/>
<dbReference type="GO" id="GO:0016787">
    <property type="term" value="F:hydrolase activity"/>
    <property type="evidence" value="ECO:0007669"/>
    <property type="project" value="UniProtKB-KW"/>
</dbReference>
<dbReference type="RefSeq" id="WP_379871842.1">
    <property type="nucleotide sequence ID" value="NZ_JBHTBH010000007.1"/>
</dbReference>
<dbReference type="InterPro" id="IPR050570">
    <property type="entry name" value="Cell_wall_metabolism_enzyme"/>
</dbReference>
<dbReference type="EMBL" id="JBHTBH010000007">
    <property type="protein sequence ID" value="MFC7329182.1"/>
    <property type="molecule type" value="Genomic_DNA"/>
</dbReference>
<accession>A0ABW2KGV5</accession>
<evidence type="ECO:0000313" key="4">
    <source>
        <dbReference type="EMBL" id="MFC7329182.1"/>
    </source>
</evidence>
<feature type="domain" description="M23ase beta-sheet core" evidence="3">
    <location>
        <begin position="249"/>
        <end position="345"/>
    </location>
</feature>
<gene>
    <name evidence="4" type="ORF">ACFQRF_15710</name>
</gene>
<dbReference type="InterPro" id="IPR011055">
    <property type="entry name" value="Dup_hybrid_motif"/>
</dbReference>
<evidence type="ECO:0000256" key="1">
    <source>
        <dbReference type="SAM" id="MobiDB-lite"/>
    </source>
</evidence>
<keyword evidence="2" id="KW-1133">Transmembrane helix</keyword>
<keyword evidence="4" id="KW-0378">Hydrolase</keyword>
<keyword evidence="2" id="KW-0812">Transmembrane</keyword>
<dbReference type="Proteomes" id="UP001596540">
    <property type="component" value="Unassembled WGS sequence"/>
</dbReference>
<organism evidence="4 5">
    <name type="scientific">Marinactinospora rubrisoli</name>
    <dbReference type="NCBI Taxonomy" id="2715399"/>
    <lineage>
        <taxon>Bacteria</taxon>
        <taxon>Bacillati</taxon>
        <taxon>Actinomycetota</taxon>
        <taxon>Actinomycetes</taxon>
        <taxon>Streptosporangiales</taxon>
        <taxon>Nocardiopsidaceae</taxon>
        <taxon>Marinactinospora</taxon>
    </lineage>
</organism>
<keyword evidence="5" id="KW-1185">Reference proteome</keyword>
<dbReference type="CDD" id="cd12797">
    <property type="entry name" value="M23_peptidase"/>
    <property type="match status" value="1"/>
</dbReference>
<dbReference type="PANTHER" id="PTHR21666:SF270">
    <property type="entry name" value="MUREIN HYDROLASE ACTIVATOR ENVC"/>
    <property type="match status" value="1"/>
</dbReference>
<name>A0ABW2KGV5_9ACTN</name>
<feature type="compositionally biased region" description="Polar residues" evidence="1">
    <location>
        <begin position="203"/>
        <end position="219"/>
    </location>
</feature>